<feature type="compositionally biased region" description="Gly residues" evidence="3">
    <location>
        <begin position="169"/>
        <end position="180"/>
    </location>
</feature>
<dbReference type="Pfam" id="PF08624">
    <property type="entry name" value="CRC_subunit"/>
    <property type="match status" value="1"/>
</dbReference>
<dbReference type="OrthoDB" id="5598844at2759"/>
<protein>
    <recommendedName>
        <fullName evidence="6">Nuclear localization protein NPL6</fullName>
    </recommendedName>
</protein>
<dbReference type="VEuPathDB" id="FungiDB:MGYG_01250"/>
<dbReference type="RefSeq" id="XP_003177167.1">
    <property type="nucleotide sequence ID" value="XM_003177119.1"/>
</dbReference>
<dbReference type="PANTHER" id="PTHR22597:SF3">
    <property type="entry name" value="CHROMATIN STRUCTURE-REMODELING COMPLEX SUBUNIT RSC7"/>
    <property type="match status" value="1"/>
</dbReference>
<evidence type="ECO:0000256" key="3">
    <source>
        <dbReference type="SAM" id="MobiDB-lite"/>
    </source>
</evidence>
<reference evidence="5" key="1">
    <citation type="journal article" date="2012" name="MBio">
        <title>Comparative genome analysis of Trichophyton rubrum and related dermatophytes reveals candidate genes involved in infection.</title>
        <authorList>
            <person name="Martinez D.A."/>
            <person name="Oliver B.G."/>
            <person name="Graeser Y."/>
            <person name="Goldberg J.M."/>
            <person name="Li W."/>
            <person name="Martinez-Rossi N.M."/>
            <person name="Monod M."/>
            <person name="Shelest E."/>
            <person name="Barton R.C."/>
            <person name="Birch E."/>
            <person name="Brakhage A.A."/>
            <person name="Chen Z."/>
            <person name="Gurr S.J."/>
            <person name="Heiman D."/>
            <person name="Heitman J."/>
            <person name="Kosti I."/>
            <person name="Rossi A."/>
            <person name="Saif S."/>
            <person name="Samalova M."/>
            <person name="Saunders C.W."/>
            <person name="Shea T."/>
            <person name="Summerbell R.C."/>
            <person name="Xu J."/>
            <person name="Young S."/>
            <person name="Zeng Q."/>
            <person name="Birren B.W."/>
            <person name="Cuomo C.A."/>
            <person name="White T.C."/>
        </authorList>
    </citation>
    <scope>NUCLEOTIDE SEQUENCE [LARGE SCALE GENOMIC DNA]</scope>
    <source>
        <strain evidence="5">ATCC MYA-4604 / CBS 118893</strain>
    </source>
</reference>
<dbReference type="InParanoid" id="E5QZR4"/>
<evidence type="ECO:0000256" key="2">
    <source>
        <dbReference type="ARBA" id="ARBA00023163"/>
    </source>
</evidence>
<dbReference type="GO" id="GO:0031490">
    <property type="term" value="F:chromatin DNA binding"/>
    <property type="evidence" value="ECO:0007669"/>
    <property type="project" value="TreeGrafter"/>
</dbReference>
<evidence type="ECO:0008006" key="6">
    <source>
        <dbReference type="Google" id="ProtNLM"/>
    </source>
</evidence>
<proteinExistence type="predicted"/>
<feature type="region of interest" description="Disordered" evidence="3">
    <location>
        <begin position="1"/>
        <end position="196"/>
    </location>
</feature>
<dbReference type="eggNOG" id="ENOG502QW07">
    <property type="taxonomic scope" value="Eukaryota"/>
</dbReference>
<evidence type="ECO:0000313" key="5">
    <source>
        <dbReference type="Proteomes" id="UP000002669"/>
    </source>
</evidence>
<dbReference type="GO" id="GO:0016586">
    <property type="term" value="C:RSC-type complex"/>
    <property type="evidence" value="ECO:0007669"/>
    <property type="project" value="TreeGrafter"/>
</dbReference>
<dbReference type="Proteomes" id="UP000002669">
    <property type="component" value="Unassembled WGS sequence"/>
</dbReference>
<dbReference type="EMBL" id="DS989822">
    <property type="protein sequence ID" value="EFQ98215.1"/>
    <property type="molecule type" value="Genomic_DNA"/>
</dbReference>
<organism evidence="5">
    <name type="scientific">Arthroderma gypseum (strain ATCC MYA-4604 / CBS 118893)</name>
    <name type="common">Microsporum gypseum</name>
    <dbReference type="NCBI Taxonomy" id="535722"/>
    <lineage>
        <taxon>Eukaryota</taxon>
        <taxon>Fungi</taxon>
        <taxon>Dikarya</taxon>
        <taxon>Ascomycota</taxon>
        <taxon>Pezizomycotina</taxon>
        <taxon>Eurotiomycetes</taxon>
        <taxon>Eurotiomycetidae</taxon>
        <taxon>Onygenales</taxon>
        <taxon>Arthrodermataceae</taxon>
        <taxon>Nannizzia</taxon>
    </lineage>
</organism>
<sequence>MARKVRAAARAAAASLKSTPQQLEESDTEMTGMASPRRDAREDEAEEDAEAEGEGEEEAGEDEDVDEDERDTPRTPIEAEEGTTPTADNDESEGGAQDTPSRPSSTTGRGGSSMLGRPPRRRRIGRPPKNKPADWDADEGSGTPTGTGRTGTPDTPGARSGANTPIKRGSGGGAGGGIGRWGPKSRGSSAHVSHMPLDKDGNVLEVIDDEVALPEDPEGETKVDKLGNLLGGREFRVRTFKVLDRGERQYMLSTEPARCIGFRDSYLFFQKHRLLYKIIIDDEAKRDLIEREIIPHSYKGRAIGIVTARSVFPVPEDRLPAAGEKYNKNQYVAWHGASSVYHSGVPSVPLPVSKAVESKKRRIVVTGDNWMVQHVREASRFNSELASLRRENVNGVYDIHTNMVMYPRTMQPTHARWEQVEPSEDTLSSSSASSSAASTAASSIFPSVRGIFSRNFRIHDISYESAPNSSLNLVPGPDGDHHDLGSNGLISLDHEVNDDADADSEDINFKMTAEVLAELPEDCRQAYLEAAAREWQWKNKWKGERVDGARANLAMNFTWTP</sequence>
<evidence type="ECO:0000256" key="1">
    <source>
        <dbReference type="ARBA" id="ARBA00023015"/>
    </source>
</evidence>
<dbReference type="OMA" id="SANWQFE"/>
<accession>E5QZR4</accession>
<dbReference type="PANTHER" id="PTHR22597">
    <property type="entry name" value="POLYCOMB GROUP PROTEIN"/>
    <property type="match status" value="1"/>
</dbReference>
<feature type="compositionally biased region" description="Basic residues" evidence="3">
    <location>
        <begin position="118"/>
        <end position="129"/>
    </location>
</feature>
<dbReference type="GeneID" id="10032492"/>
<name>E5QZR4_ARTGP</name>
<evidence type="ECO:0000313" key="4">
    <source>
        <dbReference type="EMBL" id="EFQ98215.1"/>
    </source>
</evidence>
<dbReference type="InterPro" id="IPR013933">
    <property type="entry name" value="CRC_Rsc7/Swp82"/>
</dbReference>
<dbReference type="HOGENOM" id="CLU_022149_0_0_1"/>
<dbReference type="STRING" id="535722.E5QZR4"/>
<gene>
    <name evidence="4" type="ORF">MGYG_01250</name>
</gene>
<feature type="compositionally biased region" description="Acidic residues" evidence="3">
    <location>
        <begin position="42"/>
        <end position="70"/>
    </location>
</feature>
<keyword evidence="1" id="KW-0805">Transcription regulation</keyword>
<keyword evidence="2" id="KW-0804">Transcription</keyword>
<dbReference type="AlphaFoldDB" id="E5QZR4"/>
<keyword evidence="5" id="KW-1185">Reference proteome</keyword>